<gene>
    <name evidence="2" type="ORF">SAMN05443244_2959</name>
</gene>
<protein>
    <submittedName>
        <fullName evidence="2">Uncharacterized protein</fullName>
    </submittedName>
</protein>
<sequence length="262" mass="27620">MMRWKACFDGNAARSGGRMLKPMRLRDQLVPALIFGALIGCLPSLRAQTADPGAAPPNPSTAAPAARADSYSVQKGELIVAPGLRIPNGNVPWVLDTVDGKQVLVPVHHAAINGSVIEGVASKTPLHSASPIFFVHTSDRTENTGDSGRGIPTGWALLPITLDGTTRTVTRPKFSEVNGATVCAPPVLCTTAESLAEGWLRILPKTPLTPGEYALLPVQRSASTTGNLVVYDFTIDGGGPKAKDEVSAGQNLDSTKKKKRIR</sequence>
<dbReference type="AlphaFoldDB" id="A0A1H4QSY8"/>
<name>A0A1H4QSY8_9BACT</name>
<feature type="region of interest" description="Disordered" evidence="1">
    <location>
        <begin position="240"/>
        <end position="262"/>
    </location>
</feature>
<evidence type="ECO:0000256" key="1">
    <source>
        <dbReference type="SAM" id="MobiDB-lite"/>
    </source>
</evidence>
<dbReference type="Proteomes" id="UP000182409">
    <property type="component" value="Unassembled WGS sequence"/>
</dbReference>
<proteinExistence type="predicted"/>
<dbReference type="EMBL" id="FNSD01000001">
    <property type="protein sequence ID" value="SEC22775.1"/>
    <property type="molecule type" value="Genomic_DNA"/>
</dbReference>
<evidence type="ECO:0000313" key="3">
    <source>
        <dbReference type="Proteomes" id="UP000182409"/>
    </source>
</evidence>
<organism evidence="2 3">
    <name type="scientific">Terriglobus roseus</name>
    <dbReference type="NCBI Taxonomy" id="392734"/>
    <lineage>
        <taxon>Bacteria</taxon>
        <taxon>Pseudomonadati</taxon>
        <taxon>Acidobacteriota</taxon>
        <taxon>Terriglobia</taxon>
        <taxon>Terriglobales</taxon>
        <taxon>Acidobacteriaceae</taxon>
        <taxon>Terriglobus</taxon>
    </lineage>
</organism>
<accession>A0A1H4QSY8</accession>
<evidence type="ECO:0000313" key="2">
    <source>
        <dbReference type="EMBL" id="SEC22775.1"/>
    </source>
</evidence>
<reference evidence="2 3" key="1">
    <citation type="submission" date="2016-10" db="EMBL/GenBank/DDBJ databases">
        <authorList>
            <person name="de Groot N.N."/>
        </authorList>
    </citation>
    <scope>NUCLEOTIDE SEQUENCE [LARGE SCALE GENOMIC DNA]</scope>
    <source>
        <strain evidence="2 3">AB35.6</strain>
    </source>
</reference>